<dbReference type="SUPFAM" id="SSF56672">
    <property type="entry name" value="DNA/RNA polymerases"/>
    <property type="match status" value="1"/>
</dbReference>
<evidence type="ECO:0000256" key="3">
    <source>
        <dbReference type="ARBA" id="ARBA00022679"/>
    </source>
</evidence>
<dbReference type="EC" id="2.7.7.7" evidence="2"/>
<dbReference type="OrthoDB" id="2358076at2759"/>
<dbReference type="InterPro" id="IPR043502">
    <property type="entry name" value="DNA/RNA_pol_sf"/>
</dbReference>
<evidence type="ECO:0000256" key="5">
    <source>
        <dbReference type="ARBA" id="ARBA00022932"/>
    </source>
</evidence>
<dbReference type="GO" id="GO:0006297">
    <property type="term" value="P:nucleotide-excision repair, DNA gap filling"/>
    <property type="evidence" value="ECO:0007669"/>
    <property type="project" value="TreeGrafter"/>
</dbReference>
<organism evidence="8 9">
    <name type="scientific">Gigaspora rosea</name>
    <dbReference type="NCBI Taxonomy" id="44941"/>
    <lineage>
        <taxon>Eukaryota</taxon>
        <taxon>Fungi</taxon>
        <taxon>Fungi incertae sedis</taxon>
        <taxon>Mucoromycota</taxon>
        <taxon>Glomeromycotina</taxon>
        <taxon>Glomeromycetes</taxon>
        <taxon>Diversisporales</taxon>
        <taxon>Gigasporaceae</taxon>
        <taxon>Gigaspora</taxon>
    </lineage>
</organism>
<dbReference type="GO" id="GO:0003676">
    <property type="term" value="F:nucleic acid binding"/>
    <property type="evidence" value="ECO:0007669"/>
    <property type="project" value="InterPro"/>
</dbReference>
<dbReference type="GO" id="GO:0006287">
    <property type="term" value="P:base-excision repair, gap-filling"/>
    <property type="evidence" value="ECO:0007669"/>
    <property type="project" value="TreeGrafter"/>
</dbReference>
<dbReference type="GO" id="GO:0045004">
    <property type="term" value="P:DNA replication proofreading"/>
    <property type="evidence" value="ECO:0007669"/>
    <property type="project" value="TreeGrafter"/>
</dbReference>
<reference evidence="8 9" key="1">
    <citation type="submission" date="2018-06" db="EMBL/GenBank/DDBJ databases">
        <title>Comparative genomics reveals the genomic features of Rhizophagus irregularis, R. cerebriforme, R. diaphanum and Gigaspora rosea, and their symbiotic lifestyle signature.</title>
        <authorList>
            <person name="Morin E."/>
            <person name="San Clemente H."/>
            <person name="Chen E.C.H."/>
            <person name="De La Providencia I."/>
            <person name="Hainaut M."/>
            <person name="Kuo A."/>
            <person name="Kohler A."/>
            <person name="Murat C."/>
            <person name="Tang N."/>
            <person name="Roy S."/>
            <person name="Loubradou J."/>
            <person name="Henrissat B."/>
            <person name="Grigoriev I.V."/>
            <person name="Corradi N."/>
            <person name="Roux C."/>
            <person name="Martin F.M."/>
        </authorList>
    </citation>
    <scope>NUCLEOTIDE SEQUENCE [LARGE SCALE GENOMIC DNA]</scope>
    <source>
        <strain evidence="8 9">DAOM 194757</strain>
    </source>
</reference>
<feature type="domain" description="DNA-directed DNA polymerase family B exonuclease" evidence="7">
    <location>
        <begin position="124"/>
        <end position="193"/>
    </location>
</feature>
<evidence type="ECO:0000256" key="4">
    <source>
        <dbReference type="ARBA" id="ARBA00022695"/>
    </source>
</evidence>
<dbReference type="GO" id="GO:0000166">
    <property type="term" value="F:nucleotide binding"/>
    <property type="evidence" value="ECO:0007669"/>
    <property type="project" value="InterPro"/>
</dbReference>
<comment type="similarity">
    <text evidence="1">Belongs to the DNA polymerase type-B family.</text>
</comment>
<sequence length="454" mass="52145">MSKQNAQQTRYEGGETLAGIPIHNDIILECDNGDTTEYVKNVSTYILYIYGTLINGQKARVDITVKIVSKTLKSTSKFGTKSIDAFPLRGYHTEKKPYIHVITWNQYDQYNALKAVCESGIKTASDDLNFNVETKPDPNWITVICGNQTNLLKAFALCWKYLAPDIQIGFNDLQYDWPFIIEKAKGLDILEWMYNYMSPEPSNVEEIIKWRYQESEIKIADGKFYSKYLKIPGYIPINVRVCFKKIYLKSKASSLKYYLEKCGLGSKVDMPMTTMNKRYENAILHLSDTSAKNICEVANYCVIDALRYQELMVRHNVINDYREVTSIVYMSLSDSYYFAGGVKVCNLLGAKAWSSNMLCSMIASKNTESEAWSIRYNNIPEEKGLYARVLENLFNKRKEIKNALMNWMRKALNILAGGVTFAGQYSIKFVRKFVEDKEFGVKYGNTDSLYEECD</sequence>
<keyword evidence="5" id="KW-0239">DNA-directed DNA polymerase</keyword>
<evidence type="ECO:0000313" key="9">
    <source>
        <dbReference type="Proteomes" id="UP000266673"/>
    </source>
</evidence>
<dbReference type="EMBL" id="QKWP01000778">
    <property type="protein sequence ID" value="RIB14993.1"/>
    <property type="molecule type" value="Genomic_DNA"/>
</dbReference>
<dbReference type="GO" id="GO:0043625">
    <property type="term" value="C:delta DNA polymerase complex"/>
    <property type="evidence" value="ECO:0007669"/>
    <property type="project" value="TreeGrafter"/>
</dbReference>
<evidence type="ECO:0000313" key="8">
    <source>
        <dbReference type="EMBL" id="RIB14993.1"/>
    </source>
</evidence>
<dbReference type="Gene3D" id="3.90.1600.10">
    <property type="entry name" value="Palm domain of DNA polymerase"/>
    <property type="match status" value="1"/>
</dbReference>
<comment type="caution">
    <text evidence="8">The sequence shown here is derived from an EMBL/GenBank/DDBJ whole genome shotgun (WGS) entry which is preliminary data.</text>
</comment>
<dbReference type="GO" id="GO:0008296">
    <property type="term" value="F:3'-5'-DNA exonuclease activity"/>
    <property type="evidence" value="ECO:0007669"/>
    <property type="project" value="TreeGrafter"/>
</dbReference>
<dbReference type="STRING" id="44941.A0A397V4W9"/>
<proteinExistence type="inferred from homology"/>
<evidence type="ECO:0000256" key="6">
    <source>
        <dbReference type="ARBA" id="ARBA00024411"/>
    </source>
</evidence>
<dbReference type="Proteomes" id="UP000266673">
    <property type="component" value="Unassembled WGS sequence"/>
</dbReference>
<dbReference type="InterPro" id="IPR012337">
    <property type="entry name" value="RNaseH-like_sf"/>
</dbReference>
<dbReference type="PANTHER" id="PTHR10322">
    <property type="entry name" value="DNA POLYMERASE CATALYTIC SUBUNIT"/>
    <property type="match status" value="1"/>
</dbReference>
<dbReference type="InterPro" id="IPR036397">
    <property type="entry name" value="RNaseH_sf"/>
</dbReference>
<dbReference type="Gene3D" id="3.30.420.10">
    <property type="entry name" value="Ribonuclease H-like superfamily/Ribonuclease H"/>
    <property type="match status" value="1"/>
</dbReference>
<gene>
    <name evidence="8" type="ORF">C2G38_2193453</name>
</gene>
<dbReference type="InterPro" id="IPR050240">
    <property type="entry name" value="DNA_pol_type-B"/>
</dbReference>
<dbReference type="AlphaFoldDB" id="A0A397V4W9"/>
<dbReference type="InterPro" id="IPR006172">
    <property type="entry name" value="DNA-dir_DNA_pol_B"/>
</dbReference>
<dbReference type="InterPro" id="IPR006133">
    <property type="entry name" value="DNA-dir_DNA_pol_B_exonuc"/>
</dbReference>
<accession>A0A397V4W9</accession>
<dbReference type="SMART" id="SM00486">
    <property type="entry name" value="POLBc"/>
    <property type="match status" value="1"/>
</dbReference>
<evidence type="ECO:0000256" key="1">
    <source>
        <dbReference type="ARBA" id="ARBA00005755"/>
    </source>
</evidence>
<dbReference type="Pfam" id="PF03104">
    <property type="entry name" value="DNA_pol_B_exo1"/>
    <property type="match status" value="1"/>
</dbReference>
<evidence type="ECO:0000256" key="2">
    <source>
        <dbReference type="ARBA" id="ARBA00012417"/>
    </source>
</evidence>
<keyword evidence="9" id="KW-1185">Reference proteome</keyword>
<name>A0A397V4W9_9GLOM</name>
<keyword evidence="3" id="KW-0808">Transferase</keyword>
<dbReference type="InterPro" id="IPR023211">
    <property type="entry name" value="DNA_pol_palm_dom_sf"/>
</dbReference>
<dbReference type="GO" id="GO:0003887">
    <property type="term" value="F:DNA-directed DNA polymerase activity"/>
    <property type="evidence" value="ECO:0007669"/>
    <property type="project" value="UniProtKB-KW"/>
</dbReference>
<protein>
    <recommendedName>
        <fullName evidence="6">DNA polymerase delta catalytic subunit</fullName>
        <ecNumber evidence="2">2.7.7.7</ecNumber>
    </recommendedName>
</protein>
<dbReference type="SUPFAM" id="SSF53098">
    <property type="entry name" value="Ribonuclease H-like"/>
    <property type="match status" value="1"/>
</dbReference>
<evidence type="ECO:0000259" key="7">
    <source>
        <dbReference type="Pfam" id="PF03104"/>
    </source>
</evidence>
<keyword evidence="4" id="KW-0548">Nucleotidyltransferase</keyword>
<dbReference type="PANTHER" id="PTHR10322:SF23">
    <property type="entry name" value="DNA POLYMERASE DELTA CATALYTIC SUBUNIT"/>
    <property type="match status" value="1"/>
</dbReference>